<organism evidence="2 3">
    <name type="scientific">Zeaxanthinibacter enoshimensis</name>
    <dbReference type="NCBI Taxonomy" id="392009"/>
    <lineage>
        <taxon>Bacteria</taxon>
        <taxon>Pseudomonadati</taxon>
        <taxon>Bacteroidota</taxon>
        <taxon>Flavobacteriia</taxon>
        <taxon>Flavobacteriales</taxon>
        <taxon>Flavobacteriaceae</taxon>
        <taxon>Zeaxanthinibacter</taxon>
    </lineage>
</organism>
<evidence type="ECO:0000313" key="2">
    <source>
        <dbReference type="EMBL" id="TDQ32210.1"/>
    </source>
</evidence>
<gene>
    <name evidence="2" type="ORF">CLV82_0033</name>
</gene>
<evidence type="ECO:0000256" key="1">
    <source>
        <dbReference type="SAM" id="SignalP"/>
    </source>
</evidence>
<dbReference type="RefSeq" id="WP_133642291.1">
    <property type="nucleotide sequence ID" value="NZ_SNYI01000001.1"/>
</dbReference>
<name>A0A4R6TME7_9FLAO</name>
<accession>A0A4R6TME7</accession>
<protein>
    <recommendedName>
        <fullName evidence="4">Ketosteroid isomerase-like protein</fullName>
    </recommendedName>
</protein>
<keyword evidence="3" id="KW-1185">Reference proteome</keyword>
<dbReference type="AlphaFoldDB" id="A0A4R6TME7"/>
<sequence length="267" mass="30138">MNIRVTALCFICLSFSISLNGQEEGNHTGHTATDPGTDKLSAHLDKWMNAINTDNTTAIEEAYLNNAVKIIAHNNIINGAPGIAEYYSSNHPKISRVHSLFKIEANSQKGIHYEIVSYRTEDMEEYTQLLIRRGEGEEARREFEYTGKAGVGSVRVDTAVISARRNEWVKLCNAHKAENLVQNVYSENTMYYNHKPLVIGKSDLAREYAYMNNENYTLDLHPLKVEVVNAGLVFEIGQCSGSYNGKYMLVWKKDSDGTWNVYIDSNI</sequence>
<evidence type="ECO:0000313" key="3">
    <source>
        <dbReference type="Proteomes" id="UP000295468"/>
    </source>
</evidence>
<dbReference type="OrthoDB" id="1452853at2"/>
<reference evidence="2 3" key="1">
    <citation type="submission" date="2019-03" db="EMBL/GenBank/DDBJ databases">
        <title>Genomic Encyclopedia of Archaeal and Bacterial Type Strains, Phase II (KMG-II): from individual species to whole genera.</title>
        <authorList>
            <person name="Goeker M."/>
        </authorList>
    </citation>
    <scope>NUCLEOTIDE SEQUENCE [LARGE SCALE GENOMIC DNA]</scope>
    <source>
        <strain evidence="2 3">DSM 18435</strain>
    </source>
</reference>
<dbReference type="SUPFAM" id="SSF54427">
    <property type="entry name" value="NTF2-like"/>
    <property type="match status" value="1"/>
</dbReference>
<feature type="chain" id="PRO_5021009556" description="Ketosteroid isomerase-like protein" evidence="1">
    <location>
        <begin position="22"/>
        <end position="267"/>
    </location>
</feature>
<keyword evidence="1" id="KW-0732">Signal</keyword>
<comment type="caution">
    <text evidence="2">The sequence shown here is derived from an EMBL/GenBank/DDBJ whole genome shotgun (WGS) entry which is preliminary data.</text>
</comment>
<evidence type="ECO:0008006" key="4">
    <source>
        <dbReference type="Google" id="ProtNLM"/>
    </source>
</evidence>
<dbReference type="InterPro" id="IPR032710">
    <property type="entry name" value="NTF2-like_dom_sf"/>
</dbReference>
<dbReference type="Proteomes" id="UP000295468">
    <property type="component" value="Unassembled WGS sequence"/>
</dbReference>
<feature type="signal peptide" evidence="1">
    <location>
        <begin position="1"/>
        <end position="21"/>
    </location>
</feature>
<dbReference type="EMBL" id="SNYI01000001">
    <property type="protein sequence ID" value="TDQ32210.1"/>
    <property type="molecule type" value="Genomic_DNA"/>
</dbReference>
<dbReference type="Gene3D" id="3.10.450.50">
    <property type="match status" value="1"/>
</dbReference>
<proteinExistence type="predicted"/>